<accession>A0A833VEC3</accession>
<keyword evidence="5" id="KW-1185">Reference proteome</keyword>
<dbReference type="Pfam" id="PF24931">
    <property type="entry name" value="ACT_ACR9_3rd"/>
    <property type="match status" value="1"/>
</dbReference>
<name>A0A833VEC3_9POAL</name>
<dbReference type="InterPro" id="IPR002912">
    <property type="entry name" value="ACT_dom"/>
</dbReference>
<dbReference type="OrthoDB" id="2019824at2759"/>
<gene>
    <name evidence="4" type="ORF">FCM35_KLT20218</name>
</gene>
<dbReference type="Pfam" id="PF24926">
    <property type="entry name" value="ACT_ACR9_C"/>
    <property type="match status" value="1"/>
</dbReference>
<comment type="caution">
    <text evidence="4">The sequence shown here is derived from an EMBL/GenBank/DDBJ whole genome shotgun (WGS) entry which is preliminary data.</text>
</comment>
<dbReference type="InterPro" id="IPR056816">
    <property type="entry name" value="ACR2/9/10_N"/>
</dbReference>
<protein>
    <recommendedName>
        <fullName evidence="2">ACT domain-containing protein ACR</fullName>
    </recommendedName>
    <alternativeName>
        <fullName evidence="2">Protein ACT DOMAIN REPEATS</fullName>
    </alternativeName>
</protein>
<dbReference type="EMBL" id="SWLB01000008">
    <property type="protein sequence ID" value="KAF3335711.1"/>
    <property type="molecule type" value="Genomic_DNA"/>
</dbReference>
<feature type="domain" description="ACT" evidence="3">
    <location>
        <begin position="111"/>
        <end position="184"/>
    </location>
</feature>
<dbReference type="GO" id="GO:0016597">
    <property type="term" value="F:amino acid binding"/>
    <property type="evidence" value="ECO:0007669"/>
    <property type="project" value="UniProtKB-UniRule"/>
</dbReference>
<comment type="function">
    <text evidence="2">Binds amino acids.</text>
</comment>
<dbReference type="PANTHER" id="PTHR31096">
    <property type="entry name" value="ACT DOMAIN-CONTAINING PROTEIN ACR4-RELATED"/>
    <property type="match status" value="1"/>
</dbReference>
<dbReference type="SUPFAM" id="SSF55021">
    <property type="entry name" value="ACT-like"/>
    <property type="match status" value="2"/>
</dbReference>
<evidence type="ECO:0000313" key="4">
    <source>
        <dbReference type="EMBL" id="KAF3335711.1"/>
    </source>
</evidence>
<dbReference type="InterPro" id="IPR056805">
    <property type="entry name" value="ACT_ACR9/10_C"/>
</dbReference>
<dbReference type="Proteomes" id="UP000623129">
    <property type="component" value="Unassembled WGS sequence"/>
</dbReference>
<organism evidence="4 5">
    <name type="scientific">Carex littledalei</name>
    <dbReference type="NCBI Taxonomy" id="544730"/>
    <lineage>
        <taxon>Eukaryota</taxon>
        <taxon>Viridiplantae</taxon>
        <taxon>Streptophyta</taxon>
        <taxon>Embryophyta</taxon>
        <taxon>Tracheophyta</taxon>
        <taxon>Spermatophyta</taxon>
        <taxon>Magnoliopsida</taxon>
        <taxon>Liliopsida</taxon>
        <taxon>Poales</taxon>
        <taxon>Cyperaceae</taxon>
        <taxon>Cyperoideae</taxon>
        <taxon>Cariceae</taxon>
        <taxon>Carex</taxon>
        <taxon>Carex subgen. Euthyceras</taxon>
    </lineage>
</organism>
<sequence>MGIVNDDVVLEIRQPESAGEPSVLTISCPDKTGLGCDLCRVILLFGLNIVKGDMSTDGRWCYIVFWIVRRGKRATRWALLKKRLLEICPEVSMALVANEAELVEQRPQVYLLKFFCYDRMGLLHDVTQVLCELELTIRSVKVSTTPDGRVIDLFFITDNKEQLHLKMRREETCDKLSSVLGDSMTNCEIEVASDNISCCVNASLSLSPTITEEMFAPEFPNEESSLLPRNWSSCNSSGSGNSNLLSVKVDNLLSRAHTLIQIQSGDHKGLLYDIMRTLKDYNIQLSYGRFYTSQNGICEIDLFVVQMDGRKIVDPQIQEALCFRLRMELYRPLRVILANRGPDTELLVANPVEGSGKGRPLVFYDITHALTILQVRIFLAEIGRHVVGDREWEVYRVHLGEGHELSAPHTKIVEQVTKMLMGWD</sequence>
<dbReference type="PANTHER" id="PTHR31096:SF23">
    <property type="entry name" value="ACT DOMAIN-CONTAINING PROTEIN ACR10"/>
    <property type="match status" value="1"/>
</dbReference>
<evidence type="ECO:0000259" key="3">
    <source>
        <dbReference type="PROSITE" id="PS51671"/>
    </source>
</evidence>
<dbReference type="Pfam" id="PF01842">
    <property type="entry name" value="ACT"/>
    <property type="match status" value="1"/>
</dbReference>
<dbReference type="PROSITE" id="PS51671">
    <property type="entry name" value="ACT"/>
    <property type="match status" value="1"/>
</dbReference>
<evidence type="ECO:0000256" key="1">
    <source>
        <dbReference type="ARBA" id="ARBA00022737"/>
    </source>
</evidence>
<dbReference type="Pfam" id="PF24914">
    <property type="entry name" value="ACR10_N"/>
    <property type="match status" value="1"/>
</dbReference>
<dbReference type="AlphaFoldDB" id="A0A833VEC3"/>
<evidence type="ECO:0000313" key="5">
    <source>
        <dbReference type="Proteomes" id="UP000623129"/>
    </source>
</evidence>
<dbReference type="InterPro" id="IPR045865">
    <property type="entry name" value="ACT-like_dom_sf"/>
</dbReference>
<proteinExistence type="predicted"/>
<reference evidence="4" key="1">
    <citation type="submission" date="2020-01" db="EMBL/GenBank/DDBJ databases">
        <title>Genome sequence of Kobresia littledalei, the first chromosome-level genome in the family Cyperaceae.</title>
        <authorList>
            <person name="Qu G."/>
        </authorList>
    </citation>
    <scope>NUCLEOTIDE SEQUENCE</scope>
    <source>
        <strain evidence="4">C.B.Clarke</strain>
        <tissue evidence="4">Leaf</tissue>
    </source>
</reference>
<evidence type="ECO:0000256" key="2">
    <source>
        <dbReference type="RuleBase" id="RU369043"/>
    </source>
</evidence>
<keyword evidence="1 2" id="KW-0677">Repeat</keyword>
<dbReference type="InterPro" id="IPR040217">
    <property type="entry name" value="ACR1-12"/>
</dbReference>